<name>A0ACA9N665_9GLOM</name>
<keyword evidence="2" id="KW-1185">Reference proteome</keyword>
<evidence type="ECO:0000313" key="2">
    <source>
        <dbReference type="Proteomes" id="UP000789525"/>
    </source>
</evidence>
<reference evidence="1" key="1">
    <citation type="submission" date="2021-06" db="EMBL/GenBank/DDBJ databases">
        <authorList>
            <person name="Kallberg Y."/>
            <person name="Tangrot J."/>
            <person name="Rosling A."/>
        </authorList>
    </citation>
    <scope>NUCLEOTIDE SEQUENCE</scope>
    <source>
        <strain evidence="1">CL356</strain>
    </source>
</reference>
<proteinExistence type="predicted"/>
<sequence>PPVPTTHPSPLLIEPPPEETNTENRPQTPSHNSQENSTINQNIHLSPASTEKSTHPPSPPHNTPKRVKLILPPPPNEMHTEVESPLTNPPTPTLMNRELKSLTNPIHFEKREDNLPARRHNRPPPQHSNHALEFSFSAQSLPEPHSIEFMHSLLDLDIERDATSWHADSIAISYTDAPDYVFQTSTTLEPKSLAEALSRPDGDKWLDAAWNEILAHVKNGTFEPVPLPHGKKAIGCRWVFKVKRNSDGSTERYKGRIVAKGYLQREGIDYSDTFAPTTSLAAMRVVLAIAAREDMEIESIDVSTAYLNGEIDAEVYMDVPEGLQIGGTEGDPSTKLKLAKGLYGIKQAGRLWNRKLRSILDTLGFSCTDADHSVYIYQRNGTRIILPAYVDDLTICSNSTSAISQFKADLANHLEFRDLGPTEFILGIKVERDRSKRRLCLSQCTYIKDILDEHLDGYKSSDGGVNAVLTPMNQSRLSSKDVPRTPEELKKVKDSRYLETIGKLLYLQRATRPDIAFAVNRLCRFGANPGLPHVAALKHLLRYLAGTVNYKLVYDPIPSTDAFVTYADADLGGNVDNSRSTGGFAIMIGSGAVNWGSRLQRQVSLSSTESEYTNASAVGCEVIWTRYLLEDIGFPVNSPSPIYLDSNSAGQVMKNPEHQSSMKHVHRSYNWVREKVENKDLRVCRVAGEDNPADIFTKPLGKIKFSKFRDILGLRLME</sequence>
<evidence type="ECO:0000313" key="1">
    <source>
        <dbReference type="EMBL" id="CAG8631360.1"/>
    </source>
</evidence>
<dbReference type="Proteomes" id="UP000789525">
    <property type="component" value="Unassembled WGS sequence"/>
</dbReference>
<gene>
    <name evidence="1" type="ORF">ACOLOM_LOCUS7641</name>
</gene>
<feature type="non-terminal residue" evidence="1">
    <location>
        <position position="1"/>
    </location>
</feature>
<comment type="caution">
    <text evidence="1">The sequence shown here is derived from an EMBL/GenBank/DDBJ whole genome shotgun (WGS) entry which is preliminary data.</text>
</comment>
<accession>A0ACA9N665</accession>
<protein>
    <submittedName>
        <fullName evidence="1">2345_t:CDS:1</fullName>
    </submittedName>
</protein>
<organism evidence="1 2">
    <name type="scientific">Acaulospora colombiana</name>
    <dbReference type="NCBI Taxonomy" id="27376"/>
    <lineage>
        <taxon>Eukaryota</taxon>
        <taxon>Fungi</taxon>
        <taxon>Fungi incertae sedis</taxon>
        <taxon>Mucoromycota</taxon>
        <taxon>Glomeromycotina</taxon>
        <taxon>Glomeromycetes</taxon>
        <taxon>Diversisporales</taxon>
        <taxon>Acaulosporaceae</taxon>
        <taxon>Acaulospora</taxon>
    </lineage>
</organism>
<dbReference type="EMBL" id="CAJVPT010018121">
    <property type="protein sequence ID" value="CAG8631360.1"/>
    <property type="molecule type" value="Genomic_DNA"/>
</dbReference>